<evidence type="ECO:0000313" key="1">
    <source>
        <dbReference type="EMBL" id="MCY9764865.1"/>
    </source>
</evidence>
<dbReference type="Pfam" id="PF10903">
    <property type="entry name" value="DUF2691"/>
    <property type="match status" value="1"/>
</dbReference>
<name>A0ABT4H7A7_PAEAL</name>
<dbReference type="EMBL" id="JAMDNP010000132">
    <property type="protein sequence ID" value="MCY9764865.1"/>
    <property type="molecule type" value="Genomic_DNA"/>
</dbReference>
<protein>
    <submittedName>
        <fullName evidence="1">DUF2691 family protein</fullName>
    </submittedName>
</protein>
<dbReference type="RefSeq" id="WP_238555906.1">
    <property type="nucleotide sequence ID" value="NZ_JAMDLX010000124.1"/>
</dbReference>
<proteinExistence type="predicted"/>
<sequence>MNLIRGISFEIPNEYERFLGDILKPFDTSVSFKLSQVSSEYL</sequence>
<keyword evidence="2" id="KW-1185">Reference proteome</keyword>
<dbReference type="GeneID" id="94491310"/>
<dbReference type="InterPro" id="IPR020216">
    <property type="entry name" value="Uncharacterised_YncE"/>
</dbReference>
<reference evidence="1 2" key="1">
    <citation type="submission" date="2022-05" db="EMBL/GenBank/DDBJ databases">
        <title>Genome Sequencing of Bee-Associated Microbes.</title>
        <authorList>
            <person name="Dunlap C."/>
        </authorList>
    </citation>
    <scope>NUCLEOTIDE SEQUENCE [LARGE SCALE GENOMIC DNA]</scope>
    <source>
        <strain evidence="1 2">NRRL B-04010</strain>
    </source>
</reference>
<accession>A0ABT4H7A7</accession>
<comment type="caution">
    <text evidence="1">The sequence shown here is derived from an EMBL/GenBank/DDBJ whole genome shotgun (WGS) entry which is preliminary data.</text>
</comment>
<dbReference type="Proteomes" id="UP001527181">
    <property type="component" value="Unassembled WGS sequence"/>
</dbReference>
<evidence type="ECO:0000313" key="2">
    <source>
        <dbReference type="Proteomes" id="UP001527181"/>
    </source>
</evidence>
<gene>
    <name evidence="1" type="ORF">M5X12_30690</name>
</gene>
<organism evidence="1 2">
    <name type="scientific">Paenibacillus alvei</name>
    <name type="common">Bacillus alvei</name>
    <dbReference type="NCBI Taxonomy" id="44250"/>
    <lineage>
        <taxon>Bacteria</taxon>
        <taxon>Bacillati</taxon>
        <taxon>Bacillota</taxon>
        <taxon>Bacilli</taxon>
        <taxon>Bacillales</taxon>
        <taxon>Paenibacillaceae</taxon>
        <taxon>Paenibacillus</taxon>
    </lineage>
</organism>